<gene>
    <name evidence="2" type="ORF">C0Q70_07568</name>
</gene>
<dbReference type="PANTHER" id="PTHR31513">
    <property type="entry name" value="EPHRIN TYPE-B RECEPTOR"/>
    <property type="match status" value="1"/>
</dbReference>
<evidence type="ECO:0000256" key="1">
    <source>
        <dbReference type="SAM" id="MobiDB-lite"/>
    </source>
</evidence>
<name>A0A2T7PFE0_POMCA</name>
<sequence>NATVNLPYDTYLFNTSVTLLGGILQGIHTLNISLNGVFTIYPPARINSSTTLAPKEIHLNSISILDGGMFEFTGIAEDSDELNITLDGGLVIQGGGIMRGNKLSVSAVNITVDTDGLIEASGRGWKAGSGPSSLVFQLDNGGKWSGHTDGAWWLRSTAQSGGQEGAGGGVVSLRASHFLEIDGIIDVSGKQSDTVGCGGGAGGSIVITGAHIAGRGSIRANGGAGSCVPNCRLCDLERRCIACNDGYYLFRQACVIWDCYVYSSSCCKGDPYCGQIRGGVGGGGRISVTATSSYTYLGDYQTYGGRSQSEVGGSGTTFLSTPAKNSTSQETSLILNNYNKGPLEVSINNINNDSGRTYILVTENESFDSVVIRGYAHLAFRKRTDVTHSVSIAIGTLQGDNTGMVHSSQELHVGIAECDDPFPTSLRVYDNSQMGLPRNMNLKQLQFKTVYINGTISGLQDLQIGEGVTVLLGQLGGMENVGMRQYSINSLDISADGVLAADYVEELNPSVILQVNSTVRLHAGSAITAPWVKVITTSLQVDAAAVIDTSGTAPDGMKQNGVDNPSGGGSGAGSAAAGGQGTFTELAGPSPYYGSLYLPHEYGGNGGTGGGSASDARCSPQVQHEGGHGGGVIELEATDIRIDGQLLSEGKPGSGARAGGGAGGSIKIRCKNFRGDGTLSVRGGNVAAGTTTCRGGGGGGGRVAIYYSQSFFDGEVQVNGGGNGYECGGSGTVIWKDENEIGFRLHVDNKDTCEPLQTAIDFGILSDTHRGEHSFHTWLYDPLGGHNHVFLAVSIFGGAHLALHRRNIDDFTQRIQIKRTGGDKSGWLHLGPKQELTAELPLDSPELQFSVRSYPGSVMRADNTLTLHNMTLDLQGLLEGVNNLIIAPHGDLILSMQSFLFACQAFADFGSLHIQGGGTLQVRSQGQGIRLIGDYIRVDSGGRLELDKLELVTRELEIHDFGIISATGESTRTSAGIGEFGGGAGHGGQGGVAISSQVGGKYYDDVRQPTLPGSVSREGNIEIKVVAIFTSSPTSLALMTHKCSLDLYIVTHVTGIIEADGADATERAGGGSGGGILLETDSLYGKGSIHANGGKGLSTTGGGGGGRIAVFYNSQEFTGSYYSFGGASGNSSAVGGPGTVYIEQRGQNRRLFVSNIPGTPELPGLYSNYSDKWLNVNRIPNYSEDTIIRQDGGRAWLTMPGTYSLILDELHLTAGAHLALEPNYNSNHNFEVTVGRFVGTENIHDRSQIGTLHVGPNHQVKLSQSDLYIPLNFHVYLGGYLGLPTKQSCTT</sequence>
<dbReference type="Proteomes" id="UP000245119">
    <property type="component" value="Linkage Group LG4"/>
</dbReference>
<evidence type="ECO:0000313" key="2">
    <source>
        <dbReference type="EMBL" id="PVD32139.1"/>
    </source>
</evidence>
<feature type="region of interest" description="Disordered" evidence="1">
    <location>
        <begin position="550"/>
        <end position="581"/>
    </location>
</feature>
<keyword evidence="3" id="KW-1185">Reference proteome</keyword>
<organism evidence="2 3">
    <name type="scientific">Pomacea canaliculata</name>
    <name type="common">Golden apple snail</name>
    <dbReference type="NCBI Taxonomy" id="400727"/>
    <lineage>
        <taxon>Eukaryota</taxon>
        <taxon>Metazoa</taxon>
        <taxon>Spiralia</taxon>
        <taxon>Lophotrochozoa</taxon>
        <taxon>Mollusca</taxon>
        <taxon>Gastropoda</taxon>
        <taxon>Caenogastropoda</taxon>
        <taxon>Architaenioglossa</taxon>
        <taxon>Ampullarioidea</taxon>
        <taxon>Ampullariidae</taxon>
        <taxon>Pomacea</taxon>
    </lineage>
</organism>
<protein>
    <submittedName>
        <fullName evidence="2">Uncharacterized protein</fullName>
    </submittedName>
</protein>
<proteinExistence type="predicted"/>
<feature type="region of interest" description="Disordered" evidence="1">
    <location>
        <begin position="606"/>
        <end position="627"/>
    </location>
</feature>
<dbReference type="EMBL" id="PZQS01000004">
    <property type="protein sequence ID" value="PVD32139.1"/>
    <property type="molecule type" value="Genomic_DNA"/>
</dbReference>
<feature type="compositionally biased region" description="Gly residues" evidence="1">
    <location>
        <begin position="566"/>
        <end position="581"/>
    </location>
</feature>
<dbReference type="PANTHER" id="PTHR31513:SF2">
    <property type="entry name" value="MRAZ"/>
    <property type="match status" value="1"/>
</dbReference>
<reference evidence="2 3" key="1">
    <citation type="submission" date="2018-04" db="EMBL/GenBank/DDBJ databases">
        <title>The genome of golden apple snail Pomacea canaliculata provides insight into stress tolerance and invasive adaptation.</title>
        <authorList>
            <person name="Liu C."/>
            <person name="Liu B."/>
            <person name="Ren Y."/>
            <person name="Zhang Y."/>
            <person name="Wang H."/>
            <person name="Li S."/>
            <person name="Jiang F."/>
            <person name="Yin L."/>
            <person name="Zhang G."/>
            <person name="Qian W."/>
            <person name="Fan W."/>
        </authorList>
    </citation>
    <scope>NUCLEOTIDE SEQUENCE [LARGE SCALE GENOMIC DNA]</scope>
    <source>
        <strain evidence="2">SZHN2017</strain>
        <tissue evidence="2">Muscle</tissue>
    </source>
</reference>
<accession>A0A2T7PFE0</accession>
<comment type="caution">
    <text evidence="2">The sequence shown here is derived from an EMBL/GenBank/DDBJ whole genome shotgun (WGS) entry which is preliminary data.</text>
</comment>
<feature type="non-terminal residue" evidence="2">
    <location>
        <position position="1"/>
    </location>
</feature>
<evidence type="ECO:0000313" key="3">
    <source>
        <dbReference type="Proteomes" id="UP000245119"/>
    </source>
</evidence>
<dbReference type="OrthoDB" id="6130531at2759"/>